<dbReference type="Proteomes" id="UP000295416">
    <property type="component" value="Unassembled WGS sequence"/>
</dbReference>
<organism evidence="1 2">
    <name type="scientific">Scopulibacillus darangshiensis</name>
    <dbReference type="NCBI Taxonomy" id="442528"/>
    <lineage>
        <taxon>Bacteria</taxon>
        <taxon>Bacillati</taxon>
        <taxon>Bacillota</taxon>
        <taxon>Bacilli</taxon>
        <taxon>Bacillales</taxon>
        <taxon>Sporolactobacillaceae</taxon>
        <taxon>Scopulibacillus</taxon>
    </lineage>
</organism>
<sequence length="89" mass="10802">MIKYKGQKVYGNKVESKLSIICEHCKCGFKKQDDVVISDEREPFHKDCFLIYCLDHFAIKVTPFPEYLEKETEYIRVMEERFRRYPELK</sequence>
<proteinExistence type="predicted"/>
<dbReference type="RefSeq" id="WP_132742707.1">
    <property type="nucleotide sequence ID" value="NZ_SLXK01000001.1"/>
</dbReference>
<protein>
    <submittedName>
        <fullName evidence="1">Uncharacterized protein</fullName>
    </submittedName>
</protein>
<comment type="caution">
    <text evidence="1">The sequence shown here is derived from an EMBL/GenBank/DDBJ whole genome shotgun (WGS) entry which is preliminary data.</text>
</comment>
<evidence type="ECO:0000313" key="2">
    <source>
        <dbReference type="Proteomes" id="UP000295416"/>
    </source>
</evidence>
<dbReference type="EMBL" id="SLXK01000001">
    <property type="protein sequence ID" value="TCP32208.1"/>
    <property type="molecule type" value="Genomic_DNA"/>
</dbReference>
<gene>
    <name evidence="1" type="ORF">EV207_101186</name>
</gene>
<evidence type="ECO:0000313" key="1">
    <source>
        <dbReference type="EMBL" id="TCP32208.1"/>
    </source>
</evidence>
<dbReference type="AlphaFoldDB" id="A0A4R2PCQ3"/>
<name>A0A4R2PCQ3_9BACL</name>
<reference evidence="1 2" key="1">
    <citation type="submission" date="2019-03" db="EMBL/GenBank/DDBJ databases">
        <title>Genomic Encyclopedia of Type Strains, Phase IV (KMG-IV): sequencing the most valuable type-strain genomes for metagenomic binning, comparative biology and taxonomic classification.</title>
        <authorList>
            <person name="Goeker M."/>
        </authorList>
    </citation>
    <scope>NUCLEOTIDE SEQUENCE [LARGE SCALE GENOMIC DNA]</scope>
    <source>
        <strain evidence="1 2">DSM 19377</strain>
    </source>
</reference>
<keyword evidence="2" id="KW-1185">Reference proteome</keyword>
<accession>A0A4R2PCQ3</accession>